<proteinExistence type="predicted"/>
<protein>
    <submittedName>
        <fullName evidence="1">Uncharacterized protein DUF3822</fullName>
    </submittedName>
</protein>
<name>A0A2T0MD65_9FLAO</name>
<keyword evidence="2" id="KW-1185">Reference proteome</keyword>
<reference evidence="1 2" key="1">
    <citation type="submission" date="2018-03" db="EMBL/GenBank/DDBJ databases">
        <title>Genomic Encyclopedia of Archaeal and Bacterial Type Strains, Phase II (KMG-II): from individual species to whole genera.</title>
        <authorList>
            <person name="Goeker M."/>
        </authorList>
    </citation>
    <scope>NUCLEOTIDE SEQUENCE [LARGE SCALE GENOMIC DNA]</scope>
    <source>
        <strain evidence="1 2">DSM 25027</strain>
    </source>
</reference>
<dbReference type="CDD" id="cd24013">
    <property type="entry name" value="ASKHA_ATPase_BT3980-like"/>
    <property type="match status" value="1"/>
</dbReference>
<dbReference type="Pfam" id="PF12864">
    <property type="entry name" value="DUF3822"/>
    <property type="match status" value="1"/>
</dbReference>
<dbReference type="InterPro" id="IPR024213">
    <property type="entry name" value="DUF3822"/>
</dbReference>
<gene>
    <name evidence="1" type="ORF">CLV81_3847</name>
</gene>
<dbReference type="EMBL" id="PVYX01000002">
    <property type="protein sequence ID" value="PRX55435.1"/>
    <property type="molecule type" value="Genomic_DNA"/>
</dbReference>
<dbReference type="OrthoDB" id="658622at2"/>
<dbReference type="AlphaFoldDB" id="A0A2T0MD65"/>
<evidence type="ECO:0000313" key="2">
    <source>
        <dbReference type="Proteomes" id="UP000237640"/>
    </source>
</evidence>
<accession>A0A2T0MD65</accession>
<dbReference type="Gene3D" id="3.30.420.250">
    <property type="match status" value="1"/>
</dbReference>
<sequence length="279" mass="32460">MEIGHQFMTEKENKSIDNNFKKLSIQVGLNGLSFCALDTISQKILAHESIPFKTTSTPYLLLKELKTILNENNLSNTSFKEVMVVHKNGFFSMVPKPLFNKEELPNYLKFNAKMMANDFVVFDELVNHELVNVYIPFANVNNYVFDLFGEFTFKHSGSILVSSLLNNSSQSIEPYCYVQVAEREMEIVVISEKKLLFYNYFEHKTKEDFLYYLLFTLEQLELGTENIQLRLFGQIEEGDERYQLCHTYVKNTSVFVPPHSFNIQPVDWETIDFTILSSL</sequence>
<dbReference type="Proteomes" id="UP000237640">
    <property type="component" value="Unassembled WGS sequence"/>
</dbReference>
<comment type="caution">
    <text evidence="1">The sequence shown here is derived from an EMBL/GenBank/DDBJ whole genome shotgun (WGS) entry which is preliminary data.</text>
</comment>
<organism evidence="1 2">
    <name type="scientific">Flagellimonas meridianipacifica</name>
    <dbReference type="NCBI Taxonomy" id="1080225"/>
    <lineage>
        <taxon>Bacteria</taxon>
        <taxon>Pseudomonadati</taxon>
        <taxon>Bacteroidota</taxon>
        <taxon>Flavobacteriia</taxon>
        <taxon>Flavobacteriales</taxon>
        <taxon>Flavobacteriaceae</taxon>
        <taxon>Flagellimonas</taxon>
    </lineage>
</organism>
<evidence type="ECO:0000313" key="1">
    <source>
        <dbReference type="EMBL" id="PRX55435.1"/>
    </source>
</evidence>
<dbReference type="Gene3D" id="3.30.420.260">
    <property type="match status" value="1"/>
</dbReference>